<dbReference type="PANTHER" id="PTHR21235">
    <property type="entry name" value="IMIDAZOLE GLYCEROL PHOSPHATE SYNTHASE SUBUNIT HISF/H IGP SYNTHASE SUBUNIT HISF/H"/>
    <property type="match status" value="1"/>
</dbReference>
<dbReference type="CDD" id="cd04731">
    <property type="entry name" value="HisF"/>
    <property type="match status" value="1"/>
</dbReference>
<evidence type="ECO:0000256" key="6">
    <source>
        <dbReference type="ARBA" id="ARBA00022605"/>
    </source>
</evidence>
<dbReference type="EMBL" id="JACRSP010000002">
    <property type="protein sequence ID" value="MBC8536207.1"/>
    <property type="molecule type" value="Genomic_DNA"/>
</dbReference>
<comment type="pathway">
    <text evidence="2 11">Amino-acid biosynthesis; L-histidine biosynthesis; L-histidine from 5-phospho-alpha-D-ribose 1-diphosphate: step 5/9.</text>
</comment>
<keyword evidence="7 11" id="KW-0368">Histidine biosynthesis</keyword>
<dbReference type="PANTHER" id="PTHR21235:SF2">
    <property type="entry name" value="IMIDAZOLE GLYCEROL PHOSPHATE SYNTHASE HISHF"/>
    <property type="match status" value="1"/>
</dbReference>
<comment type="subcellular location">
    <subcellularLocation>
        <location evidence="1 11">Cytoplasm</location>
    </subcellularLocation>
</comment>
<name>A0A926HQD1_9FIRM</name>
<keyword evidence="6 11" id="KW-0028">Amino-acid biosynthesis</keyword>
<sequence>MLAKRIIPCLDVRDGRVVKGVNFVNIRDVGDPVDIAAAYESQGADEIVFLDITATHEGRGAMLDVVRRSAERVFMPMTVGGGVRTVGDVRELLRAGADKVSINSAAVRNPALIREAAQIFGSQCVVCAIDAGPGKGGRPAVYIGGGRIDTGLDVVEWARRAESLGAGEILLTSMRTDGVKTGYDLSITSQVCDAVCIPVIASGGAGSPGDFYDVFSQTGADAALAATLFHDRELTIPQLKQYLFSRGVAVRREGF</sequence>
<dbReference type="InterPro" id="IPR011060">
    <property type="entry name" value="RibuloseP-bd_barrel"/>
</dbReference>
<dbReference type="GO" id="GO:0000105">
    <property type="term" value="P:L-histidine biosynthetic process"/>
    <property type="evidence" value="ECO:0007669"/>
    <property type="project" value="UniProtKB-UniRule"/>
</dbReference>
<evidence type="ECO:0000256" key="3">
    <source>
        <dbReference type="ARBA" id="ARBA00009667"/>
    </source>
</evidence>
<evidence type="ECO:0000256" key="4">
    <source>
        <dbReference type="ARBA" id="ARBA00011152"/>
    </source>
</evidence>
<comment type="similarity">
    <text evidence="3 11 12">Belongs to the HisA/HisF family.</text>
</comment>
<feature type="active site" evidence="11">
    <location>
        <position position="130"/>
    </location>
</feature>
<evidence type="ECO:0000256" key="2">
    <source>
        <dbReference type="ARBA" id="ARBA00005091"/>
    </source>
</evidence>
<dbReference type="GO" id="GO:0016829">
    <property type="term" value="F:lyase activity"/>
    <property type="evidence" value="ECO:0007669"/>
    <property type="project" value="UniProtKB-KW"/>
</dbReference>
<proteinExistence type="inferred from homology"/>
<protein>
    <recommendedName>
        <fullName evidence="11">Imidazole glycerol phosphate synthase subunit HisF</fullName>
        <ecNumber evidence="11">4.3.2.10</ecNumber>
    </recommendedName>
    <alternativeName>
        <fullName evidence="11">IGP synthase cyclase subunit</fullName>
    </alternativeName>
    <alternativeName>
        <fullName evidence="11">IGP synthase subunit HisF</fullName>
    </alternativeName>
    <alternativeName>
        <fullName evidence="11">ImGP synthase subunit HisF</fullName>
        <shortName evidence="11">IGPS subunit HisF</shortName>
    </alternativeName>
</protein>
<dbReference type="InterPro" id="IPR013785">
    <property type="entry name" value="Aldolase_TIM"/>
</dbReference>
<comment type="catalytic activity">
    <reaction evidence="10 11">
        <text>5-[(5-phospho-1-deoxy-D-ribulos-1-ylimino)methylamino]-1-(5-phospho-beta-D-ribosyl)imidazole-4-carboxamide + L-glutamine = D-erythro-1-(imidazol-4-yl)glycerol 3-phosphate + 5-amino-1-(5-phospho-beta-D-ribosyl)imidazole-4-carboxamide + L-glutamate + H(+)</text>
        <dbReference type="Rhea" id="RHEA:24793"/>
        <dbReference type="ChEBI" id="CHEBI:15378"/>
        <dbReference type="ChEBI" id="CHEBI:29985"/>
        <dbReference type="ChEBI" id="CHEBI:58278"/>
        <dbReference type="ChEBI" id="CHEBI:58359"/>
        <dbReference type="ChEBI" id="CHEBI:58475"/>
        <dbReference type="ChEBI" id="CHEBI:58525"/>
        <dbReference type="EC" id="4.3.2.10"/>
    </reaction>
</comment>
<feature type="active site" evidence="11">
    <location>
        <position position="11"/>
    </location>
</feature>
<reference evidence="13" key="1">
    <citation type="submission" date="2020-08" db="EMBL/GenBank/DDBJ databases">
        <title>Genome public.</title>
        <authorList>
            <person name="Liu C."/>
            <person name="Sun Q."/>
        </authorList>
    </citation>
    <scope>NUCLEOTIDE SEQUENCE</scope>
    <source>
        <strain evidence="13">BX7</strain>
    </source>
</reference>
<evidence type="ECO:0000256" key="10">
    <source>
        <dbReference type="ARBA" id="ARBA00047838"/>
    </source>
</evidence>
<comment type="caution">
    <text evidence="13">The sequence shown here is derived from an EMBL/GenBank/DDBJ whole genome shotgun (WGS) entry which is preliminary data.</text>
</comment>
<dbReference type="RefSeq" id="WP_249299959.1">
    <property type="nucleotide sequence ID" value="NZ_JACRSP010000002.1"/>
</dbReference>
<evidence type="ECO:0000256" key="11">
    <source>
        <dbReference type="HAMAP-Rule" id="MF_01013"/>
    </source>
</evidence>
<organism evidence="13 14">
    <name type="scientific">Feifania hominis</name>
    <dbReference type="NCBI Taxonomy" id="2763660"/>
    <lineage>
        <taxon>Bacteria</taxon>
        <taxon>Bacillati</taxon>
        <taxon>Bacillota</taxon>
        <taxon>Clostridia</taxon>
        <taxon>Eubacteriales</taxon>
        <taxon>Feifaniaceae</taxon>
        <taxon>Feifania</taxon>
    </lineage>
</organism>
<evidence type="ECO:0000256" key="1">
    <source>
        <dbReference type="ARBA" id="ARBA00004496"/>
    </source>
</evidence>
<dbReference type="Gene3D" id="3.20.20.70">
    <property type="entry name" value="Aldolase class I"/>
    <property type="match status" value="1"/>
</dbReference>
<evidence type="ECO:0000256" key="5">
    <source>
        <dbReference type="ARBA" id="ARBA00022490"/>
    </source>
</evidence>
<keyword evidence="8 11" id="KW-0456">Lyase</keyword>
<gene>
    <name evidence="11 13" type="primary">hisF</name>
    <name evidence="13" type="ORF">H8695_05810</name>
</gene>
<evidence type="ECO:0000256" key="9">
    <source>
        <dbReference type="ARBA" id="ARBA00025475"/>
    </source>
</evidence>
<dbReference type="HAMAP" id="MF_01013">
    <property type="entry name" value="HisF"/>
    <property type="match status" value="1"/>
</dbReference>
<evidence type="ECO:0000256" key="8">
    <source>
        <dbReference type="ARBA" id="ARBA00023239"/>
    </source>
</evidence>
<dbReference type="InterPro" id="IPR006062">
    <property type="entry name" value="His_biosynth"/>
</dbReference>
<dbReference type="GO" id="GO:0005737">
    <property type="term" value="C:cytoplasm"/>
    <property type="evidence" value="ECO:0007669"/>
    <property type="project" value="UniProtKB-SubCell"/>
</dbReference>
<dbReference type="FunFam" id="3.20.20.70:FF:000006">
    <property type="entry name" value="Imidazole glycerol phosphate synthase subunit HisF"/>
    <property type="match status" value="1"/>
</dbReference>
<dbReference type="EC" id="4.3.2.10" evidence="11"/>
<dbReference type="Pfam" id="PF00977">
    <property type="entry name" value="His_biosynth"/>
    <property type="match status" value="1"/>
</dbReference>
<dbReference type="NCBIfam" id="TIGR00735">
    <property type="entry name" value="hisF"/>
    <property type="match status" value="1"/>
</dbReference>
<accession>A0A926HQD1</accession>
<dbReference type="Proteomes" id="UP000620366">
    <property type="component" value="Unassembled WGS sequence"/>
</dbReference>
<evidence type="ECO:0000313" key="13">
    <source>
        <dbReference type="EMBL" id="MBC8536207.1"/>
    </source>
</evidence>
<dbReference type="GO" id="GO:0000107">
    <property type="term" value="F:imidazoleglycerol-phosphate synthase activity"/>
    <property type="evidence" value="ECO:0007669"/>
    <property type="project" value="UniProtKB-UniRule"/>
</dbReference>
<evidence type="ECO:0000256" key="7">
    <source>
        <dbReference type="ARBA" id="ARBA00023102"/>
    </source>
</evidence>
<comment type="subunit">
    <text evidence="4 11">Heterodimer of HisH and HisF.</text>
</comment>
<comment type="function">
    <text evidence="9 11">IGPS catalyzes the conversion of PRFAR and glutamine to IGP, AICAR and glutamate. The HisF subunit catalyzes the cyclization activity that produces IGP and AICAR from PRFAR using the ammonia provided by the HisH subunit.</text>
</comment>
<dbReference type="InterPro" id="IPR050064">
    <property type="entry name" value="IGPS_HisA/HisF"/>
</dbReference>
<dbReference type="AlphaFoldDB" id="A0A926HQD1"/>
<dbReference type="SUPFAM" id="SSF51366">
    <property type="entry name" value="Ribulose-phoshate binding barrel"/>
    <property type="match status" value="1"/>
</dbReference>
<keyword evidence="5 11" id="KW-0963">Cytoplasm</keyword>
<dbReference type="InterPro" id="IPR004651">
    <property type="entry name" value="HisF"/>
</dbReference>
<evidence type="ECO:0000313" key="14">
    <source>
        <dbReference type="Proteomes" id="UP000620366"/>
    </source>
</evidence>
<evidence type="ECO:0000256" key="12">
    <source>
        <dbReference type="RuleBase" id="RU003657"/>
    </source>
</evidence>
<keyword evidence="14" id="KW-1185">Reference proteome</keyword>